<accession>A0A834J9G2</accession>
<evidence type="ECO:0000313" key="1">
    <source>
        <dbReference type="EMBL" id="KAF7383905.1"/>
    </source>
</evidence>
<dbReference type="AlphaFoldDB" id="A0A834J9G2"/>
<dbReference type="Proteomes" id="UP000617340">
    <property type="component" value="Unassembled WGS sequence"/>
</dbReference>
<organism evidence="1 2">
    <name type="scientific">Vespula germanica</name>
    <name type="common">German yellow jacket</name>
    <name type="synonym">Paravespula germanica</name>
    <dbReference type="NCBI Taxonomy" id="30212"/>
    <lineage>
        <taxon>Eukaryota</taxon>
        <taxon>Metazoa</taxon>
        <taxon>Ecdysozoa</taxon>
        <taxon>Arthropoda</taxon>
        <taxon>Hexapoda</taxon>
        <taxon>Insecta</taxon>
        <taxon>Pterygota</taxon>
        <taxon>Neoptera</taxon>
        <taxon>Endopterygota</taxon>
        <taxon>Hymenoptera</taxon>
        <taxon>Apocrita</taxon>
        <taxon>Aculeata</taxon>
        <taxon>Vespoidea</taxon>
        <taxon>Vespidae</taxon>
        <taxon>Vespinae</taxon>
        <taxon>Vespula</taxon>
    </lineage>
</organism>
<keyword evidence="2" id="KW-1185">Reference proteome</keyword>
<reference evidence="1" key="1">
    <citation type="journal article" date="2020" name="G3 (Bethesda)">
        <title>High-Quality Assemblies for Three Invasive Social Wasps from the &lt;i&gt;Vespula&lt;/i&gt; Genus.</title>
        <authorList>
            <person name="Harrop T.W.R."/>
            <person name="Guhlin J."/>
            <person name="McLaughlin G.M."/>
            <person name="Permina E."/>
            <person name="Stockwell P."/>
            <person name="Gilligan J."/>
            <person name="Le Lec M.F."/>
            <person name="Gruber M.A.M."/>
            <person name="Quinn O."/>
            <person name="Lovegrove M."/>
            <person name="Duncan E.J."/>
            <person name="Remnant E.J."/>
            <person name="Van Eeckhoven J."/>
            <person name="Graham B."/>
            <person name="Knapp R.A."/>
            <person name="Langford K.W."/>
            <person name="Kronenberg Z."/>
            <person name="Press M.O."/>
            <person name="Eacker S.M."/>
            <person name="Wilson-Rankin E.E."/>
            <person name="Purcell J."/>
            <person name="Lester P.J."/>
            <person name="Dearden P.K."/>
        </authorList>
    </citation>
    <scope>NUCLEOTIDE SEQUENCE</scope>
    <source>
        <strain evidence="1">Linc-1</strain>
    </source>
</reference>
<name>A0A834J9G2_VESGE</name>
<proteinExistence type="predicted"/>
<protein>
    <submittedName>
        <fullName evidence="1">Uncharacterized protein</fullName>
    </submittedName>
</protein>
<dbReference type="EMBL" id="JACSDZ010000018">
    <property type="protein sequence ID" value="KAF7383905.1"/>
    <property type="molecule type" value="Genomic_DNA"/>
</dbReference>
<sequence>MKVKHIKSVANNKDKIIIYNDSCTGQTRNIKIALFLLKLVQSGDITTKVIEQKFLISRHSFLPNNSDFICIESAACHTSIYIHKDCIPLSRMDHVPKNRTKIIIIRYQALPQPLVVYVEKFYILRFGINIVLSNRKNCAQVASQDHQYFKTFIDDVNGIRHNTRGFTL</sequence>
<comment type="caution">
    <text evidence="1">The sequence shown here is derived from an EMBL/GenBank/DDBJ whole genome shotgun (WGS) entry which is preliminary data.</text>
</comment>
<evidence type="ECO:0000313" key="2">
    <source>
        <dbReference type="Proteomes" id="UP000617340"/>
    </source>
</evidence>
<gene>
    <name evidence="1" type="ORF">HZH68_014662</name>
</gene>